<accession>G0QSU3</accession>
<name>G0QSU3_ICHMU</name>
<evidence type="ECO:0000313" key="4">
    <source>
        <dbReference type="Proteomes" id="UP000008983"/>
    </source>
</evidence>
<dbReference type="PANTHER" id="PTHR19972:SF10">
    <property type="entry name" value="CALBINDIN-32"/>
    <property type="match status" value="1"/>
</dbReference>
<evidence type="ECO:0000256" key="1">
    <source>
        <dbReference type="ARBA" id="ARBA00022837"/>
    </source>
</evidence>
<organism evidence="3 4">
    <name type="scientific">Ichthyophthirius multifiliis</name>
    <name type="common">White spot disease agent</name>
    <name type="synonym">Ich</name>
    <dbReference type="NCBI Taxonomy" id="5932"/>
    <lineage>
        <taxon>Eukaryota</taxon>
        <taxon>Sar</taxon>
        <taxon>Alveolata</taxon>
        <taxon>Ciliophora</taxon>
        <taxon>Intramacronucleata</taxon>
        <taxon>Oligohymenophorea</taxon>
        <taxon>Hymenostomatida</taxon>
        <taxon>Ophryoglenina</taxon>
        <taxon>Ichthyophthirius</taxon>
    </lineage>
</organism>
<dbReference type="SUPFAM" id="SSF47473">
    <property type="entry name" value="EF-hand"/>
    <property type="match status" value="1"/>
</dbReference>
<dbReference type="InterPro" id="IPR002048">
    <property type="entry name" value="EF_hand_dom"/>
</dbReference>
<dbReference type="GO" id="GO:0051480">
    <property type="term" value="P:regulation of cytosolic calcium ion concentration"/>
    <property type="evidence" value="ECO:0007669"/>
    <property type="project" value="TreeGrafter"/>
</dbReference>
<dbReference type="GO" id="GO:0005829">
    <property type="term" value="C:cytosol"/>
    <property type="evidence" value="ECO:0007669"/>
    <property type="project" value="TreeGrafter"/>
</dbReference>
<dbReference type="GO" id="GO:0005634">
    <property type="term" value="C:nucleus"/>
    <property type="evidence" value="ECO:0007669"/>
    <property type="project" value="TreeGrafter"/>
</dbReference>
<dbReference type="Proteomes" id="UP000008983">
    <property type="component" value="Unassembled WGS sequence"/>
</dbReference>
<reference evidence="3 4" key="1">
    <citation type="submission" date="2011-07" db="EMBL/GenBank/DDBJ databases">
        <authorList>
            <person name="Coyne R."/>
            <person name="Brami D."/>
            <person name="Johnson J."/>
            <person name="Hostetler J."/>
            <person name="Hannick L."/>
            <person name="Clark T."/>
            <person name="Cassidy-Hanley D."/>
            <person name="Inman J."/>
        </authorList>
    </citation>
    <scope>NUCLEOTIDE SEQUENCE [LARGE SCALE GENOMIC DNA]</scope>
    <source>
        <strain evidence="3 4">G5</strain>
    </source>
</reference>
<dbReference type="InterPro" id="IPR051001">
    <property type="entry name" value="Calbindin_Ca-bind"/>
</dbReference>
<dbReference type="SMART" id="SM00054">
    <property type="entry name" value="EFh"/>
    <property type="match status" value="2"/>
</dbReference>
<dbReference type="Pfam" id="PF13499">
    <property type="entry name" value="EF-hand_7"/>
    <property type="match status" value="1"/>
</dbReference>
<evidence type="ECO:0000313" key="3">
    <source>
        <dbReference type="EMBL" id="EGR31710.1"/>
    </source>
</evidence>
<dbReference type="AlphaFoldDB" id="G0QSU3"/>
<dbReference type="CDD" id="cd00051">
    <property type="entry name" value="EFh"/>
    <property type="match status" value="1"/>
</dbReference>
<feature type="domain" description="EF-hand" evidence="2">
    <location>
        <begin position="116"/>
        <end position="151"/>
    </location>
</feature>
<dbReference type="InParanoid" id="G0QSU3"/>
<gene>
    <name evidence="3" type="ORF">IMG5_103540</name>
</gene>
<dbReference type="PROSITE" id="PS50222">
    <property type="entry name" value="EF_HAND_2"/>
    <property type="match status" value="2"/>
</dbReference>
<proteinExistence type="predicted"/>
<keyword evidence="4" id="KW-1185">Reference proteome</keyword>
<dbReference type="PANTHER" id="PTHR19972">
    <property type="entry name" value="CALBINDIN"/>
    <property type="match status" value="1"/>
</dbReference>
<dbReference type="OrthoDB" id="191686at2759"/>
<dbReference type="InterPro" id="IPR011992">
    <property type="entry name" value="EF-hand-dom_pair"/>
</dbReference>
<evidence type="ECO:0000259" key="2">
    <source>
        <dbReference type="PROSITE" id="PS50222"/>
    </source>
</evidence>
<dbReference type="RefSeq" id="XP_004035196.1">
    <property type="nucleotide sequence ID" value="XM_004035148.1"/>
</dbReference>
<feature type="domain" description="EF-hand" evidence="2">
    <location>
        <begin position="73"/>
        <end position="108"/>
    </location>
</feature>
<dbReference type="InterPro" id="IPR018247">
    <property type="entry name" value="EF_Hand_1_Ca_BS"/>
</dbReference>
<dbReference type="PROSITE" id="PS00018">
    <property type="entry name" value="EF_HAND_1"/>
    <property type="match status" value="2"/>
</dbReference>
<dbReference type="Gene3D" id="1.10.238.10">
    <property type="entry name" value="EF-hand"/>
    <property type="match status" value="1"/>
</dbReference>
<dbReference type="EMBL" id="GL983824">
    <property type="protein sequence ID" value="EGR31710.1"/>
    <property type="molecule type" value="Genomic_DNA"/>
</dbReference>
<protein>
    <recommendedName>
        <fullName evidence="2">EF-hand domain-containing protein</fullName>
    </recommendedName>
</protein>
<sequence>MILNLIIEFQIETETGLLLIKIIEDLCIRYLCGAQQQTQQIQDGQEFEKVKKRFRQENVKRSAKPVYTPDVEKKLDVARRLFKRYDSDGSGYLNDNEISGLIKDTFAEMGMNNYTPNTEDVRIWLQMADTNNDGTVSLDEYEELVIRGLKNAGIKIEQQRIVF</sequence>
<dbReference type="GO" id="GO:0005509">
    <property type="term" value="F:calcium ion binding"/>
    <property type="evidence" value="ECO:0007669"/>
    <property type="project" value="InterPro"/>
</dbReference>
<dbReference type="GeneID" id="14907860"/>
<keyword evidence="1" id="KW-0106">Calcium</keyword>